<keyword evidence="4 9" id="KW-0349">Heme</keyword>
<feature type="binding site" description="axial binding residue" evidence="9">
    <location>
        <position position="458"/>
    </location>
    <ligand>
        <name>heme</name>
        <dbReference type="ChEBI" id="CHEBI:30413"/>
    </ligand>
    <ligandPart>
        <name>Fe</name>
        <dbReference type="ChEBI" id="CHEBI:18248"/>
    </ligandPart>
</feature>
<proteinExistence type="inferred from homology"/>
<keyword evidence="10" id="KW-0812">Transmembrane</keyword>
<dbReference type="InParanoid" id="A0A0C2T6Y6"/>
<evidence type="ECO:0000256" key="9">
    <source>
        <dbReference type="PIRSR" id="PIRSR602401-1"/>
    </source>
</evidence>
<evidence type="ECO:0000256" key="1">
    <source>
        <dbReference type="ARBA" id="ARBA00001971"/>
    </source>
</evidence>
<evidence type="ECO:0000313" key="12">
    <source>
        <dbReference type="Proteomes" id="UP000054549"/>
    </source>
</evidence>
<keyword evidence="5 9" id="KW-0479">Metal-binding</keyword>
<dbReference type="InterPro" id="IPR002401">
    <property type="entry name" value="Cyt_P450_E_grp-I"/>
</dbReference>
<evidence type="ECO:0000256" key="6">
    <source>
        <dbReference type="ARBA" id="ARBA00023002"/>
    </source>
</evidence>
<keyword evidence="7 9" id="KW-0408">Iron</keyword>
<dbReference type="GO" id="GO:0005506">
    <property type="term" value="F:iron ion binding"/>
    <property type="evidence" value="ECO:0007669"/>
    <property type="project" value="InterPro"/>
</dbReference>
<evidence type="ECO:0000256" key="8">
    <source>
        <dbReference type="ARBA" id="ARBA00023033"/>
    </source>
</evidence>
<name>A0A0C2T6Y6_AMAMK</name>
<reference evidence="11 12" key="1">
    <citation type="submission" date="2014-04" db="EMBL/GenBank/DDBJ databases">
        <title>Evolutionary Origins and Diversification of the Mycorrhizal Mutualists.</title>
        <authorList>
            <consortium name="DOE Joint Genome Institute"/>
            <consortium name="Mycorrhizal Genomics Consortium"/>
            <person name="Kohler A."/>
            <person name="Kuo A."/>
            <person name="Nagy L.G."/>
            <person name="Floudas D."/>
            <person name="Copeland A."/>
            <person name="Barry K.W."/>
            <person name="Cichocki N."/>
            <person name="Veneault-Fourrey C."/>
            <person name="LaButti K."/>
            <person name="Lindquist E.A."/>
            <person name="Lipzen A."/>
            <person name="Lundell T."/>
            <person name="Morin E."/>
            <person name="Murat C."/>
            <person name="Riley R."/>
            <person name="Ohm R."/>
            <person name="Sun H."/>
            <person name="Tunlid A."/>
            <person name="Henrissat B."/>
            <person name="Grigoriev I.V."/>
            <person name="Hibbett D.S."/>
            <person name="Martin F."/>
        </authorList>
    </citation>
    <scope>NUCLEOTIDE SEQUENCE [LARGE SCALE GENOMIC DNA]</scope>
    <source>
        <strain evidence="11 12">Koide BX008</strain>
    </source>
</reference>
<keyword evidence="10" id="KW-1133">Transmembrane helix</keyword>
<gene>
    <name evidence="11" type="ORF">M378DRAFT_796597</name>
</gene>
<dbReference type="PANTHER" id="PTHR46300">
    <property type="entry name" value="P450, PUTATIVE (EUROFUNG)-RELATED-RELATED"/>
    <property type="match status" value="1"/>
</dbReference>
<protein>
    <recommendedName>
        <fullName evidence="13">Cytochrome P450</fullName>
    </recommendedName>
</protein>
<evidence type="ECO:0000256" key="7">
    <source>
        <dbReference type="ARBA" id="ARBA00023004"/>
    </source>
</evidence>
<dbReference type="GO" id="GO:0004497">
    <property type="term" value="F:monooxygenase activity"/>
    <property type="evidence" value="ECO:0007669"/>
    <property type="project" value="UniProtKB-KW"/>
</dbReference>
<evidence type="ECO:0000256" key="5">
    <source>
        <dbReference type="ARBA" id="ARBA00022723"/>
    </source>
</evidence>
<evidence type="ECO:0000313" key="11">
    <source>
        <dbReference type="EMBL" id="KIL62354.1"/>
    </source>
</evidence>
<evidence type="ECO:0000256" key="4">
    <source>
        <dbReference type="ARBA" id="ARBA00022617"/>
    </source>
</evidence>
<dbReference type="Proteomes" id="UP000054549">
    <property type="component" value="Unassembled WGS sequence"/>
</dbReference>
<evidence type="ECO:0008006" key="13">
    <source>
        <dbReference type="Google" id="ProtNLM"/>
    </source>
</evidence>
<keyword evidence="8" id="KW-0503">Monooxygenase</keyword>
<evidence type="ECO:0000256" key="3">
    <source>
        <dbReference type="ARBA" id="ARBA00010617"/>
    </source>
</evidence>
<dbReference type="CDD" id="cd11065">
    <property type="entry name" value="CYP64-like"/>
    <property type="match status" value="1"/>
</dbReference>
<comment type="cofactor">
    <cofactor evidence="1 9">
        <name>heme</name>
        <dbReference type="ChEBI" id="CHEBI:30413"/>
    </cofactor>
</comment>
<comment type="similarity">
    <text evidence="3">Belongs to the cytochrome P450 family.</text>
</comment>
<dbReference type="STRING" id="946122.A0A0C2T6Y6"/>
<dbReference type="GO" id="GO:0016705">
    <property type="term" value="F:oxidoreductase activity, acting on paired donors, with incorporation or reduction of molecular oxygen"/>
    <property type="evidence" value="ECO:0007669"/>
    <property type="project" value="InterPro"/>
</dbReference>
<dbReference type="InterPro" id="IPR036396">
    <property type="entry name" value="Cyt_P450_sf"/>
</dbReference>
<dbReference type="InterPro" id="IPR050364">
    <property type="entry name" value="Cytochrome_P450_fung"/>
</dbReference>
<dbReference type="HOGENOM" id="CLU_001570_2_3_1"/>
<dbReference type="Gene3D" id="1.10.630.10">
    <property type="entry name" value="Cytochrome P450"/>
    <property type="match status" value="1"/>
</dbReference>
<dbReference type="PRINTS" id="PR00463">
    <property type="entry name" value="EP450I"/>
</dbReference>
<dbReference type="SUPFAM" id="SSF48264">
    <property type="entry name" value="Cytochrome P450"/>
    <property type="match status" value="1"/>
</dbReference>
<dbReference type="EMBL" id="KN818272">
    <property type="protein sequence ID" value="KIL62354.1"/>
    <property type="molecule type" value="Genomic_DNA"/>
</dbReference>
<keyword evidence="10" id="KW-0472">Membrane</keyword>
<dbReference type="PANTHER" id="PTHR46300:SF7">
    <property type="entry name" value="P450, PUTATIVE (EUROFUNG)-RELATED"/>
    <property type="match status" value="1"/>
</dbReference>
<evidence type="ECO:0000256" key="2">
    <source>
        <dbReference type="ARBA" id="ARBA00005179"/>
    </source>
</evidence>
<keyword evidence="12" id="KW-1185">Reference proteome</keyword>
<keyword evidence="6" id="KW-0560">Oxidoreductase</keyword>
<organism evidence="11 12">
    <name type="scientific">Amanita muscaria (strain Koide BX008)</name>
    <dbReference type="NCBI Taxonomy" id="946122"/>
    <lineage>
        <taxon>Eukaryota</taxon>
        <taxon>Fungi</taxon>
        <taxon>Dikarya</taxon>
        <taxon>Basidiomycota</taxon>
        <taxon>Agaricomycotina</taxon>
        <taxon>Agaricomycetes</taxon>
        <taxon>Agaricomycetidae</taxon>
        <taxon>Agaricales</taxon>
        <taxon>Pluteineae</taxon>
        <taxon>Amanitaceae</taxon>
        <taxon>Amanita</taxon>
    </lineage>
</organism>
<dbReference type="InterPro" id="IPR001128">
    <property type="entry name" value="Cyt_P450"/>
</dbReference>
<comment type="pathway">
    <text evidence="2">Secondary metabolite biosynthesis.</text>
</comment>
<evidence type="ECO:0000256" key="10">
    <source>
        <dbReference type="SAM" id="Phobius"/>
    </source>
</evidence>
<dbReference type="AlphaFoldDB" id="A0A0C2T6Y6"/>
<dbReference type="Pfam" id="PF00067">
    <property type="entry name" value="p450"/>
    <property type="match status" value="1"/>
</dbReference>
<sequence>MIDLQALLVIVFCALSSIFLYTFSRTRKLHAPYPRGPPAELFVGNAFDIPFKKAWIRYLEWSRQFNSDIIHLSALNVHIVVINTLEGAVELLDRRSANYSSRPSNIICKLLGIQNITALLPYGNTLRKHRRIMDEDFKKQAVTSYHSIHARKVEQLLYQLLQEPAGFNEHIKMLGTSITMAVTCGYDLIPNQRDKYVEMVEFTVNVVKEMTMLGSTLVTVFEFLGYIPPWVPGATTQRICADAKDAITRYKDGLFRRVKACMVTILLIICARTGMTWLVQAAGTQKDCMVARLLERHSRGDNMYEDEEMLKDAMLTIYMAGVETMHVAKMSFVLAMVLYPQEQARAQEEIDRVVGSDRLPTFEDRDSLPYVEALYREVHRWRPVTPLGLVHSTINDDVYKGFHIPAGSFIFANIWAITRNEEKYPDPEAFQPQRFMKADGTLGDENINYSYGFGRRICPGRHMADQAVWLMIVSILATFKISKAKDENGNEIDVDPYACTDGTTKCVELCISLPLFRPDHESLQ</sequence>
<dbReference type="OrthoDB" id="2789670at2759"/>
<feature type="transmembrane region" description="Helical" evidence="10">
    <location>
        <begin position="6"/>
        <end position="23"/>
    </location>
</feature>
<accession>A0A0C2T6Y6</accession>
<dbReference type="GO" id="GO:0020037">
    <property type="term" value="F:heme binding"/>
    <property type="evidence" value="ECO:0007669"/>
    <property type="project" value="InterPro"/>
</dbReference>